<proteinExistence type="predicted"/>
<organism evidence="1">
    <name type="scientific">Medicago truncatula</name>
    <name type="common">Barrel medic</name>
    <name type="synonym">Medicago tribuloides</name>
    <dbReference type="NCBI Taxonomy" id="3880"/>
    <lineage>
        <taxon>Eukaryota</taxon>
        <taxon>Viridiplantae</taxon>
        <taxon>Streptophyta</taxon>
        <taxon>Embryophyta</taxon>
        <taxon>Tracheophyta</taxon>
        <taxon>Spermatophyta</taxon>
        <taxon>Magnoliopsida</taxon>
        <taxon>eudicotyledons</taxon>
        <taxon>Gunneridae</taxon>
        <taxon>Pentapetalae</taxon>
        <taxon>rosids</taxon>
        <taxon>fabids</taxon>
        <taxon>Fabales</taxon>
        <taxon>Fabaceae</taxon>
        <taxon>Papilionoideae</taxon>
        <taxon>50 kb inversion clade</taxon>
        <taxon>NPAAA clade</taxon>
        <taxon>Hologalegina</taxon>
        <taxon>IRL clade</taxon>
        <taxon>Trifolieae</taxon>
        <taxon>Medicago</taxon>
    </lineage>
</organism>
<dbReference type="EMBL" id="PSQE01000005">
    <property type="protein sequence ID" value="RHN53639.1"/>
    <property type="molecule type" value="Genomic_DNA"/>
</dbReference>
<evidence type="ECO:0000313" key="1">
    <source>
        <dbReference type="EMBL" id="RHN53639.1"/>
    </source>
</evidence>
<dbReference type="Proteomes" id="UP000265566">
    <property type="component" value="Chromosome 5"/>
</dbReference>
<sequence length="48" mass="5450">MFEICLASLRAREKWVFFCCLNVGDLGINGVNMSVETEVDDDDNLHMV</sequence>
<dbReference type="Gramene" id="rna28566">
    <property type="protein sequence ID" value="RHN53639.1"/>
    <property type="gene ID" value="gene28566"/>
</dbReference>
<name>A0A396HJY1_MEDTR</name>
<comment type="caution">
    <text evidence="1">The sequence shown here is derived from an EMBL/GenBank/DDBJ whole genome shotgun (WGS) entry which is preliminary data.</text>
</comment>
<reference evidence="1" key="1">
    <citation type="journal article" date="2018" name="Nat. Plants">
        <title>Whole-genome landscape of Medicago truncatula symbiotic genes.</title>
        <authorList>
            <person name="Pecrix Y."/>
            <person name="Gamas P."/>
            <person name="Carrere S."/>
        </authorList>
    </citation>
    <scope>NUCLEOTIDE SEQUENCE</scope>
    <source>
        <tissue evidence="1">Leaves</tissue>
    </source>
</reference>
<gene>
    <name evidence="1" type="ORF">MtrunA17_Chr5g0398001</name>
</gene>
<protein>
    <submittedName>
        <fullName evidence="1">Uncharacterized protein</fullName>
    </submittedName>
</protein>
<accession>A0A396HJY1</accession>
<dbReference type="AlphaFoldDB" id="A0A396HJY1"/>